<feature type="transmembrane region" description="Helical" evidence="7">
    <location>
        <begin position="114"/>
        <end position="134"/>
    </location>
</feature>
<dbReference type="GO" id="GO:0015086">
    <property type="term" value="F:cadmium ion transmembrane transporter activity"/>
    <property type="evidence" value="ECO:0007669"/>
    <property type="project" value="TreeGrafter"/>
</dbReference>
<feature type="domain" description="Cation efflux protein cytoplasmic" evidence="9">
    <location>
        <begin position="207"/>
        <end position="284"/>
    </location>
</feature>
<sequence>MTLQKKATLISSLTAGTLAIIKFVVGLASGSVAVLASAIDSILDLTISLFNYVALHNSEKPADETFNYGRGKIEALASVIEGTIITLSGLFILYESIQKLYYGEEVSHLTPSIIVMGISFVVTLALVLFLLYVAKKSQNMVIKADALHYQTDLLSNGVILFSLGFIAWTEYHFIDGVLGILIAFYIIYSAYGLIKEGVWMLLDKAMDEEMTEKIRSIIAACPEVSSFHHLKTREAGSDRFVDVHLVFGREFMLVEAHAVSDRIEAAIEALDQGVRWSITVHLDPFDDS</sequence>
<dbReference type="KEGG" id="wsu:WS1661"/>
<dbReference type="GO" id="GO:0005886">
    <property type="term" value="C:plasma membrane"/>
    <property type="evidence" value="ECO:0007669"/>
    <property type="project" value="TreeGrafter"/>
</dbReference>
<dbReference type="PANTHER" id="PTHR43840">
    <property type="entry name" value="MITOCHONDRIAL METAL TRANSPORTER 1-RELATED"/>
    <property type="match status" value="1"/>
</dbReference>
<dbReference type="eggNOG" id="COG0053">
    <property type="taxonomic scope" value="Bacteria"/>
</dbReference>
<name>Q7M8H2_WOLSU</name>
<feature type="transmembrane region" description="Helical" evidence="7">
    <location>
        <begin position="34"/>
        <end position="54"/>
    </location>
</feature>
<dbReference type="STRING" id="273121.WS1661"/>
<organism evidence="11">
    <name type="scientific">Wolinella succinogenes (strain ATCC 29543 / DSM 1740 / CCUG 13145 / JCM 31913 / LMG 7466 / NCTC 11488 / FDC 602W)</name>
    <name type="common">Vibrio succinogenes</name>
    <dbReference type="NCBI Taxonomy" id="273121"/>
    <lineage>
        <taxon>Bacteria</taxon>
        <taxon>Pseudomonadati</taxon>
        <taxon>Campylobacterota</taxon>
        <taxon>Epsilonproteobacteria</taxon>
        <taxon>Campylobacterales</taxon>
        <taxon>Helicobacteraceae</taxon>
        <taxon>Wolinella</taxon>
    </lineage>
</organism>
<dbReference type="EMBL" id="BX571661">
    <property type="protein sequence ID" value="CAE10691.1"/>
    <property type="molecule type" value="Genomic_DNA"/>
</dbReference>
<dbReference type="SUPFAM" id="SSF160240">
    <property type="entry name" value="Cation efflux protein cytoplasmic domain-like"/>
    <property type="match status" value="1"/>
</dbReference>
<feature type="transmembrane region" description="Helical" evidence="7">
    <location>
        <begin position="146"/>
        <end position="167"/>
    </location>
</feature>
<evidence type="ECO:0000256" key="6">
    <source>
        <dbReference type="ARBA" id="ARBA00023136"/>
    </source>
</evidence>
<accession>Q7M8H2</accession>
<evidence type="ECO:0000256" key="5">
    <source>
        <dbReference type="ARBA" id="ARBA00022989"/>
    </source>
</evidence>
<keyword evidence="6 7" id="KW-0472">Membrane</keyword>
<evidence type="ECO:0000256" key="2">
    <source>
        <dbReference type="ARBA" id="ARBA00008114"/>
    </source>
</evidence>
<feature type="transmembrane region" description="Helical" evidence="7">
    <location>
        <begin position="173"/>
        <end position="194"/>
    </location>
</feature>
<proteinExistence type="inferred from homology"/>
<dbReference type="InterPro" id="IPR027469">
    <property type="entry name" value="Cation_efflux_TMD_sf"/>
</dbReference>
<evidence type="ECO:0000256" key="1">
    <source>
        <dbReference type="ARBA" id="ARBA00004141"/>
    </source>
</evidence>
<feature type="domain" description="Cation efflux protein transmembrane" evidence="8">
    <location>
        <begin position="9"/>
        <end position="202"/>
    </location>
</feature>
<dbReference type="AlphaFoldDB" id="Q7M8H2"/>
<keyword evidence="3" id="KW-0813">Transport</keyword>
<dbReference type="SUPFAM" id="SSF161111">
    <property type="entry name" value="Cation efflux protein transmembrane domain-like"/>
    <property type="match status" value="1"/>
</dbReference>
<evidence type="ECO:0000259" key="9">
    <source>
        <dbReference type="Pfam" id="PF16916"/>
    </source>
</evidence>
<evidence type="ECO:0000256" key="4">
    <source>
        <dbReference type="ARBA" id="ARBA00022692"/>
    </source>
</evidence>
<feature type="transmembrane region" description="Helical" evidence="7">
    <location>
        <begin position="75"/>
        <end position="94"/>
    </location>
</feature>
<comment type="similarity">
    <text evidence="2">Belongs to the cation diffusion facilitator (CDF) transporter (TC 2.A.4) family.</text>
</comment>
<dbReference type="Gene3D" id="1.20.1510.10">
    <property type="entry name" value="Cation efflux protein transmembrane domain"/>
    <property type="match status" value="1"/>
</dbReference>
<dbReference type="InterPro" id="IPR036837">
    <property type="entry name" value="Cation_efflux_CTD_sf"/>
</dbReference>
<evidence type="ECO:0000256" key="7">
    <source>
        <dbReference type="SAM" id="Phobius"/>
    </source>
</evidence>
<keyword evidence="4 7" id="KW-0812">Transmembrane</keyword>
<dbReference type="RefSeq" id="WP_011139475.1">
    <property type="nucleotide sequence ID" value="NC_005090.1"/>
</dbReference>
<evidence type="ECO:0000259" key="8">
    <source>
        <dbReference type="Pfam" id="PF01545"/>
    </source>
</evidence>
<evidence type="ECO:0000313" key="10">
    <source>
        <dbReference type="EMBL" id="CAE10691.1"/>
    </source>
</evidence>
<reference evidence="10 11" key="1">
    <citation type="journal article" date="2003" name="Proc. Natl. Acad. Sci. U.S.A.">
        <title>Complete genome sequence and analysis of Wolinella succinogenes.</title>
        <authorList>
            <person name="Baar C."/>
            <person name="Eppinger M."/>
            <person name="Raddatz G."/>
            <person name="Simon JM."/>
            <person name="Lanz C."/>
            <person name="Klimmek O."/>
            <person name="Nandakumar R."/>
            <person name="Gross R."/>
            <person name="Rosinus A."/>
            <person name="Keller H."/>
            <person name="Jagtap P."/>
            <person name="Linke B."/>
            <person name="Meyer F."/>
            <person name="Lederer H."/>
            <person name="Schuster S.C."/>
        </authorList>
    </citation>
    <scope>NUCLEOTIDE SEQUENCE [LARGE SCALE GENOMIC DNA]</scope>
    <source>
        <strain evidence="11">ATCC 29543 / DSM 1740 / CCUG 13145 / JCM 31913 / LMG 7466 / NCTC 11488 / FDC 602W</strain>
    </source>
</reference>
<dbReference type="Proteomes" id="UP000000422">
    <property type="component" value="Chromosome"/>
</dbReference>
<dbReference type="InterPro" id="IPR027470">
    <property type="entry name" value="Cation_efflux_CTD"/>
</dbReference>
<evidence type="ECO:0000256" key="3">
    <source>
        <dbReference type="ARBA" id="ARBA00022448"/>
    </source>
</evidence>
<dbReference type="NCBIfam" id="TIGR01297">
    <property type="entry name" value="CDF"/>
    <property type="match status" value="1"/>
</dbReference>
<feature type="transmembrane region" description="Helical" evidence="7">
    <location>
        <begin position="7"/>
        <end position="28"/>
    </location>
</feature>
<gene>
    <name evidence="10" type="ordered locus">WS1661</name>
</gene>
<dbReference type="HOGENOM" id="CLU_013430_3_0_7"/>
<keyword evidence="11" id="KW-1185">Reference proteome</keyword>
<dbReference type="InterPro" id="IPR050291">
    <property type="entry name" value="CDF_Transporter"/>
</dbReference>
<dbReference type="Gene3D" id="3.30.70.1350">
    <property type="entry name" value="Cation efflux protein, cytoplasmic domain"/>
    <property type="match status" value="1"/>
</dbReference>
<dbReference type="PANTHER" id="PTHR43840:SF15">
    <property type="entry name" value="MITOCHONDRIAL METAL TRANSPORTER 1-RELATED"/>
    <property type="match status" value="1"/>
</dbReference>
<protein>
    <submittedName>
        <fullName evidence="10">TRANSMEMBRANE TRANSPORT PROTEIN-Predicted Co/Zn/Cd cation transport</fullName>
    </submittedName>
</protein>
<dbReference type="Pfam" id="PF16916">
    <property type="entry name" value="ZT_dimer"/>
    <property type="match status" value="1"/>
</dbReference>
<dbReference type="GO" id="GO:0015093">
    <property type="term" value="F:ferrous iron transmembrane transporter activity"/>
    <property type="evidence" value="ECO:0007669"/>
    <property type="project" value="TreeGrafter"/>
</dbReference>
<dbReference type="Pfam" id="PF01545">
    <property type="entry name" value="Cation_efflux"/>
    <property type="match status" value="1"/>
</dbReference>
<dbReference type="GO" id="GO:0006882">
    <property type="term" value="P:intracellular zinc ion homeostasis"/>
    <property type="evidence" value="ECO:0007669"/>
    <property type="project" value="TreeGrafter"/>
</dbReference>
<evidence type="ECO:0000313" key="11">
    <source>
        <dbReference type="Proteomes" id="UP000000422"/>
    </source>
</evidence>
<keyword evidence="5 7" id="KW-1133">Transmembrane helix</keyword>
<dbReference type="InterPro" id="IPR058533">
    <property type="entry name" value="Cation_efflux_TM"/>
</dbReference>
<dbReference type="GO" id="GO:0015341">
    <property type="term" value="F:zinc efflux antiporter activity"/>
    <property type="evidence" value="ECO:0007669"/>
    <property type="project" value="TreeGrafter"/>
</dbReference>
<dbReference type="InterPro" id="IPR002524">
    <property type="entry name" value="Cation_efflux"/>
</dbReference>
<comment type="subcellular location">
    <subcellularLocation>
        <location evidence="1">Membrane</location>
        <topology evidence="1">Multi-pass membrane protein</topology>
    </subcellularLocation>
</comment>